<evidence type="ECO:0000313" key="1">
    <source>
        <dbReference type="EMBL" id="AVH40611.1"/>
    </source>
</evidence>
<gene>
    <name evidence="1" type="ORF">At1D1609_05590</name>
    <name evidence="2" type="ORF">At1D1609_39570</name>
</gene>
<dbReference type="AlphaFoldDB" id="A0A2L2LI43"/>
<name>A0A2L2LI43_AGRTU</name>
<dbReference type="Proteomes" id="UP000237717">
    <property type="component" value="Chromosome I"/>
</dbReference>
<accession>A0A2L2LI43</accession>
<dbReference type="EMBL" id="CP026925">
    <property type="protein sequence ID" value="AVH44004.1"/>
    <property type="molecule type" value="Genomic_DNA"/>
</dbReference>
<dbReference type="EMBL" id="CP026924">
    <property type="protein sequence ID" value="AVH40611.1"/>
    <property type="molecule type" value="Genomic_DNA"/>
</dbReference>
<dbReference type="RefSeq" id="WP_104679288.1">
    <property type="nucleotide sequence ID" value="NZ_CP026924.1"/>
</dbReference>
<sequence>MSKVKYVAGDSGAEEVKAFGYTFKDGKSVEVKDADIGRFSGNPFFEVSSKAEKPEDADELKAVHNGGGRYVIKKGGEVVKDGLTKADAEAFNGMSDEDKAEYVAA</sequence>
<evidence type="ECO:0000313" key="3">
    <source>
        <dbReference type="Proteomes" id="UP000237717"/>
    </source>
</evidence>
<evidence type="ECO:0000313" key="2">
    <source>
        <dbReference type="EMBL" id="AVH44004.1"/>
    </source>
</evidence>
<organism evidence="2 3">
    <name type="scientific">Agrobacterium tumefaciens</name>
    <dbReference type="NCBI Taxonomy" id="358"/>
    <lineage>
        <taxon>Bacteria</taxon>
        <taxon>Pseudomonadati</taxon>
        <taxon>Pseudomonadota</taxon>
        <taxon>Alphaproteobacteria</taxon>
        <taxon>Hyphomicrobiales</taxon>
        <taxon>Rhizobiaceae</taxon>
        <taxon>Rhizobium/Agrobacterium group</taxon>
        <taxon>Agrobacterium</taxon>
        <taxon>Agrobacterium tumefaciens complex</taxon>
    </lineage>
</organism>
<dbReference type="Proteomes" id="UP000237717">
    <property type="component" value="Chromosome II"/>
</dbReference>
<proteinExistence type="predicted"/>
<protein>
    <submittedName>
        <fullName evidence="2">Uncharacterized protein</fullName>
    </submittedName>
</protein>
<reference evidence="2 3" key="1">
    <citation type="submission" date="2018-02" db="EMBL/GenBank/DDBJ databases">
        <title>Complete genome sequence of Agrobacterium tumefaciens 1D1609.</title>
        <authorList>
            <person name="Cho S.-T."/>
            <person name="Haryono M."/>
            <person name="Chang H.-H."/>
            <person name="Santos M.N."/>
            <person name="Lai E.-M."/>
            <person name="Kuo C.-H."/>
        </authorList>
    </citation>
    <scope>NUCLEOTIDE SEQUENCE [LARGE SCALE GENOMIC DNA]</scope>
    <source>
        <strain evidence="2 3">1D1609</strain>
    </source>
</reference>